<sequence length="63" mass="6675">MPSFDGIGNGVPASGNVINNDGAHNFGTGSGSPNYVQGSGSNHVTGAEEKRPWGKKRYDLWRK</sequence>
<dbReference type="AlphaFoldDB" id="A0AAV5JA66"/>
<accession>A0AAV5JA66</accession>
<evidence type="ECO:0000313" key="2">
    <source>
        <dbReference type="EMBL" id="GKV09621.1"/>
    </source>
</evidence>
<comment type="caution">
    <text evidence="2">The sequence shown here is derived from an EMBL/GenBank/DDBJ whole genome shotgun (WGS) entry which is preliminary data.</text>
</comment>
<dbReference type="Proteomes" id="UP001054252">
    <property type="component" value="Unassembled WGS sequence"/>
</dbReference>
<keyword evidence="3" id="KW-1185">Reference proteome</keyword>
<feature type="compositionally biased region" description="Basic and acidic residues" evidence="1">
    <location>
        <begin position="46"/>
        <end position="63"/>
    </location>
</feature>
<organism evidence="2 3">
    <name type="scientific">Rubroshorea leprosula</name>
    <dbReference type="NCBI Taxonomy" id="152421"/>
    <lineage>
        <taxon>Eukaryota</taxon>
        <taxon>Viridiplantae</taxon>
        <taxon>Streptophyta</taxon>
        <taxon>Embryophyta</taxon>
        <taxon>Tracheophyta</taxon>
        <taxon>Spermatophyta</taxon>
        <taxon>Magnoliopsida</taxon>
        <taxon>eudicotyledons</taxon>
        <taxon>Gunneridae</taxon>
        <taxon>Pentapetalae</taxon>
        <taxon>rosids</taxon>
        <taxon>malvids</taxon>
        <taxon>Malvales</taxon>
        <taxon>Dipterocarpaceae</taxon>
        <taxon>Rubroshorea</taxon>
    </lineage>
</organism>
<feature type="compositionally biased region" description="Polar residues" evidence="1">
    <location>
        <begin position="31"/>
        <end position="44"/>
    </location>
</feature>
<evidence type="ECO:0000256" key="1">
    <source>
        <dbReference type="SAM" id="MobiDB-lite"/>
    </source>
</evidence>
<name>A0AAV5JA66_9ROSI</name>
<proteinExistence type="predicted"/>
<reference evidence="2 3" key="1">
    <citation type="journal article" date="2021" name="Commun. Biol.">
        <title>The genome of Shorea leprosula (Dipterocarpaceae) highlights the ecological relevance of drought in aseasonal tropical rainforests.</title>
        <authorList>
            <person name="Ng K.K.S."/>
            <person name="Kobayashi M.J."/>
            <person name="Fawcett J.A."/>
            <person name="Hatakeyama M."/>
            <person name="Paape T."/>
            <person name="Ng C.H."/>
            <person name="Ang C.C."/>
            <person name="Tnah L.H."/>
            <person name="Lee C.T."/>
            <person name="Nishiyama T."/>
            <person name="Sese J."/>
            <person name="O'Brien M.J."/>
            <person name="Copetti D."/>
            <person name="Mohd Noor M.I."/>
            <person name="Ong R.C."/>
            <person name="Putra M."/>
            <person name="Sireger I.Z."/>
            <person name="Indrioko S."/>
            <person name="Kosugi Y."/>
            <person name="Izuno A."/>
            <person name="Isagi Y."/>
            <person name="Lee S.L."/>
            <person name="Shimizu K.K."/>
        </authorList>
    </citation>
    <scope>NUCLEOTIDE SEQUENCE [LARGE SCALE GENOMIC DNA]</scope>
    <source>
        <strain evidence="2">214</strain>
    </source>
</reference>
<evidence type="ECO:0000313" key="3">
    <source>
        <dbReference type="Proteomes" id="UP001054252"/>
    </source>
</evidence>
<gene>
    <name evidence="2" type="ORF">SLEP1_g21093</name>
</gene>
<dbReference type="EMBL" id="BPVZ01000030">
    <property type="protein sequence ID" value="GKV09621.1"/>
    <property type="molecule type" value="Genomic_DNA"/>
</dbReference>
<protein>
    <submittedName>
        <fullName evidence="2">Uncharacterized protein</fullName>
    </submittedName>
</protein>
<feature type="region of interest" description="Disordered" evidence="1">
    <location>
        <begin position="1"/>
        <end position="63"/>
    </location>
</feature>